<name>A0A1D8ARZ0_9BACT</name>
<evidence type="ECO:0000313" key="8">
    <source>
        <dbReference type="Proteomes" id="UP000095228"/>
    </source>
</evidence>
<feature type="domain" description="Solute-binding protein family 3/N-terminal" evidence="6">
    <location>
        <begin position="36"/>
        <end position="259"/>
    </location>
</feature>
<dbReference type="RefSeq" id="WP_083270068.1">
    <property type="nucleotide sequence ID" value="NZ_CP016094.1"/>
</dbReference>
<sequence>MKSHLPRLLLALGALVALGLPLARADGLTDIFERKTLRVGVADFAPWTFVNPEGKPEGFEIDLGTQLAHDLGAQAEFKLAPLADLFAALDRGEIDLIAAGLAITPARARQVEFSMPYFESGTTLVARRSPAPSGRAIGAYNQPASVIVVVADTYSAGIAAELLDAAEVRIVPDRPAAEAELLAGRALAWLTNVPDARLLARAHPEELILPLDAPIIRSVSGLAVKRGNQAVLNYLNAWIVSRFADNFLPNLTDHWFGDYDWTRRLPAPATP</sequence>
<evidence type="ECO:0000259" key="6">
    <source>
        <dbReference type="SMART" id="SM00062"/>
    </source>
</evidence>
<dbReference type="InterPro" id="IPR018313">
    <property type="entry name" value="SBP_3_CS"/>
</dbReference>
<evidence type="ECO:0000256" key="1">
    <source>
        <dbReference type="ARBA" id="ARBA00004196"/>
    </source>
</evidence>
<dbReference type="EMBL" id="CP016094">
    <property type="protein sequence ID" value="AOS43646.1"/>
    <property type="molecule type" value="Genomic_DNA"/>
</dbReference>
<dbReference type="Pfam" id="PF00497">
    <property type="entry name" value="SBP_bac_3"/>
    <property type="match status" value="1"/>
</dbReference>
<dbReference type="SUPFAM" id="SSF53850">
    <property type="entry name" value="Periplasmic binding protein-like II"/>
    <property type="match status" value="1"/>
</dbReference>
<evidence type="ECO:0000256" key="5">
    <source>
        <dbReference type="SAM" id="SignalP"/>
    </source>
</evidence>
<dbReference type="PROSITE" id="PS01039">
    <property type="entry name" value="SBP_BACTERIAL_3"/>
    <property type="match status" value="1"/>
</dbReference>
<dbReference type="CDD" id="cd13530">
    <property type="entry name" value="PBP2_peptides_like"/>
    <property type="match status" value="1"/>
</dbReference>
<dbReference type="GO" id="GO:0030313">
    <property type="term" value="C:cell envelope"/>
    <property type="evidence" value="ECO:0007669"/>
    <property type="project" value="UniProtKB-SubCell"/>
</dbReference>
<dbReference type="KEGG" id="obg:Verru16b_00698"/>
<proteinExistence type="inferred from homology"/>
<dbReference type="STRING" id="1838286.Verru16b_00698"/>
<feature type="signal peptide" evidence="5">
    <location>
        <begin position="1"/>
        <end position="25"/>
    </location>
</feature>
<dbReference type="SMART" id="SM00062">
    <property type="entry name" value="PBPb"/>
    <property type="match status" value="1"/>
</dbReference>
<dbReference type="InterPro" id="IPR001638">
    <property type="entry name" value="Solute-binding_3/MltF_N"/>
</dbReference>
<comment type="subcellular location">
    <subcellularLocation>
        <location evidence="1">Cell envelope</location>
    </subcellularLocation>
</comment>
<reference evidence="7 8" key="1">
    <citation type="submission" date="2016-06" db="EMBL/GenBank/DDBJ databases">
        <title>Three novel species with peptidoglycan cell walls form the new genus Lacunisphaera gen. nov. in the family Opitutaceae of the verrucomicrobial subdivision 4.</title>
        <authorList>
            <person name="Rast P."/>
            <person name="Gloeckner I."/>
            <person name="Jogler M."/>
            <person name="Boedeker C."/>
            <person name="Jeske O."/>
            <person name="Wiegand S."/>
            <person name="Reinhardt R."/>
            <person name="Schumann P."/>
            <person name="Rohde M."/>
            <person name="Spring S."/>
            <person name="Gloeckner F.O."/>
            <person name="Jogler C."/>
        </authorList>
    </citation>
    <scope>NUCLEOTIDE SEQUENCE [LARGE SCALE GENOMIC DNA]</scope>
    <source>
        <strain evidence="7 8">IG16b</strain>
    </source>
</reference>
<dbReference type="PANTHER" id="PTHR35936:SF38">
    <property type="entry name" value="GLUTAMINE-BINDING PERIPLASMIC PROTEIN"/>
    <property type="match status" value="1"/>
</dbReference>
<organism evidence="7 8">
    <name type="scientific">Lacunisphaera limnophila</name>
    <dbReference type="NCBI Taxonomy" id="1838286"/>
    <lineage>
        <taxon>Bacteria</taxon>
        <taxon>Pseudomonadati</taxon>
        <taxon>Verrucomicrobiota</taxon>
        <taxon>Opitutia</taxon>
        <taxon>Opitutales</taxon>
        <taxon>Opitutaceae</taxon>
        <taxon>Lacunisphaera</taxon>
    </lineage>
</organism>
<protein>
    <submittedName>
        <fullName evidence="7">Cystine-binding periplasmic protein</fullName>
    </submittedName>
</protein>
<accession>A0A1D8ARZ0</accession>
<dbReference type="OrthoDB" id="9774451at2"/>
<evidence type="ECO:0000313" key="7">
    <source>
        <dbReference type="EMBL" id="AOS43646.1"/>
    </source>
</evidence>
<comment type="similarity">
    <text evidence="2 4">Belongs to the bacterial solute-binding protein 3 family.</text>
</comment>
<evidence type="ECO:0000256" key="3">
    <source>
        <dbReference type="ARBA" id="ARBA00022729"/>
    </source>
</evidence>
<keyword evidence="8" id="KW-1185">Reference proteome</keyword>
<feature type="chain" id="PRO_5009105021" evidence="5">
    <location>
        <begin position="26"/>
        <end position="271"/>
    </location>
</feature>
<gene>
    <name evidence="7" type="primary">fliY</name>
    <name evidence="7" type="ORF">Verru16b_00698</name>
</gene>
<dbReference type="PANTHER" id="PTHR35936">
    <property type="entry name" value="MEMBRANE-BOUND LYTIC MUREIN TRANSGLYCOSYLASE F"/>
    <property type="match status" value="1"/>
</dbReference>
<dbReference type="Proteomes" id="UP000095228">
    <property type="component" value="Chromosome"/>
</dbReference>
<dbReference type="AlphaFoldDB" id="A0A1D8ARZ0"/>
<keyword evidence="3 5" id="KW-0732">Signal</keyword>
<evidence type="ECO:0000256" key="2">
    <source>
        <dbReference type="ARBA" id="ARBA00010333"/>
    </source>
</evidence>
<dbReference type="Gene3D" id="3.40.190.10">
    <property type="entry name" value="Periplasmic binding protein-like II"/>
    <property type="match status" value="2"/>
</dbReference>
<evidence type="ECO:0000256" key="4">
    <source>
        <dbReference type="RuleBase" id="RU003744"/>
    </source>
</evidence>